<dbReference type="Proteomes" id="UP001275436">
    <property type="component" value="Unassembled WGS sequence"/>
</dbReference>
<dbReference type="EMBL" id="BSKO01000001">
    <property type="protein sequence ID" value="GLO67186.1"/>
    <property type="molecule type" value="Genomic_DNA"/>
</dbReference>
<dbReference type="PROSITE" id="PS50937">
    <property type="entry name" value="HTH_MERR_2"/>
    <property type="match status" value="1"/>
</dbReference>
<keyword evidence="4" id="KW-1185">Reference proteome</keyword>
<dbReference type="SUPFAM" id="SSF47406">
    <property type="entry name" value="SinR repressor dimerisation domain-like"/>
    <property type="match status" value="1"/>
</dbReference>
<evidence type="ECO:0000259" key="2">
    <source>
        <dbReference type="PROSITE" id="PS51500"/>
    </source>
</evidence>
<dbReference type="InterPro" id="IPR036281">
    <property type="entry name" value="SinR/SinI_dimer_dom_sf"/>
</dbReference>
<dbReference type="Gene3D" id="1.10.1660.10">
    <property type="match status" value="1"/>
</dbReference>
<reference evidence="3 4" key="1">
    <citation type="submission" date="2023-02" db="EMBL/GenBank/DDBJ databases">
        <title>Oceanobacillus kimchii IFOP_LL358 isolated form Alexandrium catenella lab strain.</title>
        <authorList>
            <person name="Gajardo G."/>
            <person name="Ueki S."/>
            <person name="Maruyama F."/>
        </authorList>
    </citation>
    <scope>NUCLEOTIDE SEQUENCE [LARGE SCALE GENOMIC DNA]</scope>
    <source>
        <strain evidence="3 4">IFOP_LL358</strain>
    </source>
</reference>
<gene>
    <name evidence="3" type="ORF">MACH08_29700</name>
</gene>
<feature type="domain" description="Sin" evidence="2">
    <location>
        <begin position="1"/>
        <end position="39"/>
    </location>
</feature>
<evidence type="ECO:0000313" key="4">
    <source>
        <dbReference type="Proteomes" id="UP001275436"/>
    </source>
</evidence>
<accession>A0ABQ5TLJ0</accession>
<dbReference type="Pfam" id="PF08671">
    <property type="entry name" value="SinI"/>
    <property type="match status" value="1"/>
</dbReference>
<dbReference type="InterPro" id="IPR010981">
    <property type="entry name" value="SinR/SinI_dimer_dom"/>
</dbReference>
<evidence type="ECO:0000259" key="1">
    <source>
        <dbReference type="PROSITE" id="PS50937"/>
    </source>
</evidence>
<evidence type="ECO:0000313" key="3">
    <source>
        <dbReference type="EMBL" id="GLO67186.1"/>
    </source>
</evidence>
<protein>
    <recommendedName>
        <fullName evidence="5">DNA-binding anti-repressor SinI</fullName>
    </recommendedName>
</protein>
<dbReference type="PROSITE" id="PS51500">
    <property type="entry name" value="SIN"/>
    <property type="match status" value="1"/>
</dbReference>
<evidence type="ECO:0008006" key="5">
    <source>
        <dbReference type="Google" id="ProtNLM"/>
    </source>
</evidence>
<organism evidence="3 4">
    <name type="scientific">Oceanobacillus kimchii</name>
    <dbReference type="NCBI Taxonomy" id="746691"/>
    <lineage>
        <taxon>Bacteria</taxon>
        <taxon>Bacillati</taxon>
        <taxon>Bacillota</taxon>
        <taxon>Bacilli</taxon>
        <taxon>Bacillales</taxon>
        <taxon>Bacillaceae</taxon>
        <taxon>Oceanobacillus</taxon>
    </lineage>
</organism>
<feature type="domain" description="HTH merR-type" evidence="1">
    <location>
        <begin position="13"/>
        <end position="37"/>
    </location>
</feature>
<comment type="caution">
    <text evidence="3">The sequence shown here is derived from an EMBL/GenBank/DDBJ whole genome shotgun (WGS) entry which is preliminary data.</text>
</comment>
<dbReference type="InterPro" id="IPR000551">
    <property type="entry name" value="MerR-type_HTH_dom"/>
</dbReference>
<proteinExistence type="predicted"/>
<sequence>MDKTLHSVKVDQEWVRLIKQAKELGLTIEEIRQFIMITGQKL</sequence>
<name>A0ABQ5TLJ0_9BACI</name>
<dbReference type="RefSeq" id="WP_017797710.1">
    <property type="nucleotide sequence ID" value="NZ_BSKO01000001.1"/>
</dbReference>